<feature type="transmembrane region" description="Helical" evidence="1">
    <location>
        <begin position="280"/>
        <end position="301"/>
    </location>
</feature>
<evidence type="ECO:0000256" key="1">
    <source>
        <dbReference type="SAM" id="Phobius"/>
    </source>
</evidence>
<evidence type="ECO:0000313" key="2">
    <source>
        <dbReference type="EMBL" id="EET59247.1"/>
    </source>
</evidence>
<sequence length="322" mass="36051">MSDRKKIPDWKALGKRVSKIKMPVLRLRYRILLYLITIFFVTLSLVQVVTEVFGSIVGIIIYGIAAVTLFSAGYYLAMDMRYGVKEKVRTGIEENAFTRRMAGDYRYRTVMFAVPGLILNVIFALFNGVIGIYSRSAWYGTLSAYYILLSVMRFLTVRYDRKMAKREQSDELMAEEISVYHKCGILFLIMTVALGGMVILLVCGEDGKRYPGLLIYAVATYTFYKITISIVNVVKVRKFKSPLLMAIRDIGYIDACVSILSLQTAMFASFGDGQGLLVKLMNGVTGSVVCLLVSGIGSYSVHSANKMKRKLSENTCSRSKGN</sequence>
<feature type="transmembrane region" description="Helical" evidence="1">
    <location>
        <begin position="109"/>
        <end position="130"/>
    </location>
</feature>
<dbReference type="RefSeq" id="WP_006863532.1">
    <property type="nucleotide sequence ID" value="NZ_ACCL02000020.1"/>
</dbReference>
<keyword evidence="1" id="KW-1133">Transmembrane helix</keyword>
<organism evidence="2 3">
    <name type="scientific">Marvinbryantia formatexigens DSM 14469</name>
    <dbReference type="NCBI Taxonomy" id="478749"/>
    <lineage>
        <taxon>Bacteria</taxon>
        <taxon>Bacillati</taxon>
        <taxon>Bacillota</taxon>
        <taxon>Clostridia</taxon>
        <taxon>Lachnospirales</taxon>
        <taxon>Lachnospiraceae</taxon>
        <taxon>Marvinbryantia</taxon>
    </lineage>
</organism>
<dbReference type="eggNOG" id="ENOG5032WAW">
    <property type="taxonomic scope" value="Bacteria"/>
</dbReference>
<keyword evidence="3" id="KW-1185">Reference proteome</keyword>
<gene>
    <name evidence="2" type="ORF">BRYFOR_08769</name>
</gene>
<dbReference type="AlphaFoldDB" id="C6LJD3"/>
<proteinExistence type="predicted"/>
<dbReference type="OrthoDB" id="1655172at2"/>
<accession>C6LJD3</accession>
<feature type="transmembrane region" description="Helical" evidence="1">
    <location>
        <begin position="31"/>
        <end position="50"/>
    </location>
</feature>
<feature type="transmembrane region" description="Helical" evidence="1">
    <location>
        <begin position="246"/>
        <end position="268"/>
    </location>
</feature>
<dbReference type="EMBL" id="ACCL02000020">
    <property type="protein sequence ID" value="EET59247.1"/>
    <property type="molecule type" value="Genomic_DNA"/>
</dbReference>
<feature type="transmembrane region" description="Helical" evidence="1">
    <location>
        <begin position="177"/>
        <end position="201"/>
    </location>
</feature>
<keyword evidence="1" id="KW-0472">Membrane</keyword>
<comment type="caution">
    <text evidence="2">The sequence shown here is derived from an EMBL/GenBank/DDBJ whole genome shotgun (WGS) entry which is preliminary data.</text>
</comment>
<evidence type="ECO:0000313" key="3">
    <source>
        <dbReference type="Proteomes" id="UP000005561"/>
    </source>
</evidence>
<feature type="transmembrane region" description="Helical" evidence="1">
    <location>
        <begin position="136"/>
        <end position="156"/>
    </location>
</feature>
<name>C6LJD3_9FIRM</name>
<dbReference type="STRING" id="168384.SAMN05660368_03189"/>
<reference evidence="2" key="1">
    <citation type="submission" date="2009-07" db="EMBL/GenBank/DDBJ databases">
        <authorList>
            <person name="Weinstock G."/>
            <person name="Sodergren E."/>
            <person name="Clifton S."/>
            <person name="Fulton L."/>
            <person name="Fulton B."/>
            <person name="Courtney L."/>
            <person name="Fronick C."/>
            <person name="Harrison M."/>
            <person name="Strong C."/>
            <person name="Farmer C."/>
            <person name="Delahaunty K."/>
            <person name="Markovic C."/>
            <person name="Hall O."/>
            <person name="Minx P."/>
            <person name="Tomlinson C."/>
            <person name="Mitreva M."/>
            <person name="Nelson J."/>
            <person name="Hou S."/>
            <person name="Wollam A."/>
            <person name="Pepin K.H."/>
            <person name="Johnson M."/>
            <person name="Bhonagiri V."/>
            <person name="Nash W.E."/>
            <person name="Warren W."/>
            <person name="Chinwalla A."/>
            <person name="Mardis E.R."/>
            <person name="Wilson R.K."/>
        </authorList>
    </citation>
    <scope>NUCLEOTIDE SEQUENCE [LARGE SCALE GENOMIC DNA]</scope>
    <source>
        <strain evidence="2">DSM 14469</strain>
    </source>
</reference>
<dbReference type="Proteomes" id="UP000005561">
    <property type="component" value="Unassembled WGS sequence"/>
</dbReference>
<feature type="transmembrane region" description="Helical" evidence="1">
    <location>
        <begin position="213"/>
        <end position="234"/>
    </location>
</feature>
<protein>
    <submittedName>
        <fullName evidence="2">Uncharacterized protein</fullName>
    </submittedName>
</protein>
<feature type="transmembrane region" description="Helical" evidence="1">
    <location>
        <begin position="56"/>
        <end position="77"/>
    </location>
</feature>
<keyword evidence="1" id="KW-0812">Transmembrane</keyword>